<accession>A0A9D4QHG2</accession>
<dbReference type="Gene3D" id="3.60.10.10">
    <property type="entry name" value="Endonuclease/exonuclease/phosphatase"/>
    <property type="match status" value="1"/>
</dbReference>
<evidence type="ECO:0000313" key="4">
    <source>
        <dbReference type="EMBL" id="KAH7982932.1"/>
    </source>
</evidence>
<keyword evidence="1" id="KW-0175">Coiled coil</keyword>
<comment type="caution">
    <text evidence="4">The sequence shown here is derived from an EMBL/GenBank/DDBJ whole genome shotgun (WGS) entry which is preliminary data.</text>
</comment>
<feature type="compositionally biased region" description="Basic residues" evidence="2">
    <location>
        <begin position="67"/>
        <end position="80"/>
    </location>
</feature>
<reference evidence="4" key="2">
    <citation type="submission" date="2021-09" db="EMBL/GenBank/DDBJ databases">
        <authorList>
            <person name="Jia N."/>
            <person name="Wang J."/>
            <person name="Shi W."/>
            <person name="Du L."/>
            <person name="Sun Y."/>
            <person name="Zhan W."/>
            <person name="Jiang J."/>
            <person name="Wang Q."/>
            <person name="Zhang B."/>
            <person name="Ji P."/>
            <person name="Sakyi L.B."/>
            <person name="Cui X."/>
            <person name="Yuan T."/>
            <person name="Jiang B."/>
            <person name="Yang W."/>
            <person name="Lam T.T.-Y."/>
            <person name="Chang Q."/>
            <person name="Ding S."/>
            <person name="Wang X."/>
            <person name="Zhu J."/>
            <person name="Ruan X."/>
            <person name="Zhao L."/>
            <person name="Wei J."/>
            <person name="Que T."/>
            <person name="Du C."/>
            <person name="Cheng J."/>
            <person name="Dai P."/>
            <person name="Han X."/>
            <person name="Huang E."/>
            <person name="Gao Y."/>
            <person name="Liu J."/>
            <person name="Shao H."/>
            <person name="Ye R."/>
            <person name="Li L."/>
            <person name="Wei W."/>
            <person name="Wang X."/>
            <person name="Wang C."/>
            <person name="Huo Q."/>
            <person name="Li W."/>
            <person name="Guo W."/>
            <person name="Chen H."/>
            <person name="Chen S."/>
            <person name="Zhou L."/>
            <person name="Zhou L."/>
            <person name="Ni X."/>
            <person name="Tian J."/>
            <person name="Zhou Y."/>
            <person name="Sheng Y."/>
            <person name="Liu T."/>
            <person name="Pan Y."/>
            <person name="Xia L."/>
            <person name="Li J."/>
            <person name="Zhao F."/>
            <person name="Cao W."/>
        </authorList>
    </citation>
    <scope>NUCLEOTIDE SEQUENCE</scope>
    <source>
        <strain evidence="4">Rsan-2018</strain>
        <tissue evidence="4">Larvae</tissue>
    </source>
</reference>
<dbReference type="EMBL" id="JABSTV010001245">
    <property type="protein sequence ID" value="KAH7982932.1"/>
    <property type="molecule type" value="Genomic_DNA"/>
</dbReference>
<feature type="compositionally biased region" description="Basic residues" evidence="2">
    <location>
        <begin position="104"/>
        <end position="113"/>
    </location>
</feature>
<evidence type="ECO:0000313" key="5">
    <source>
        <dbReference type="Proteomes" id="UP000821837"/>
    </source>
</evidence>
<feature type="compositionally biased region" description="Polar residues" evidence="2">
    <location>
        <begin position="88"/>
        <end position="99"/>
    </location>
</feature>
<dbReference type="GO" id="GO:0003824">
    <property type="term" value="F:catalytic activity"/>
    <property type="evidence" value="ECO:0007669"/>
    <property type="project" value="InterPro"/>
</dbReference>
<gene>
    <name evidence="4" type="ORF">HPB52_008116</name>
</gene>
<evidence type="ECO:0000256" key="1">
    <source>
        <dbReference type="SAM" id="Coils"/>
    </source>
</evidence>
<keyword evidence="5" id="KW-1185">Reference proteome</keyword>
<dbReference type="InterPro" id="IPR005135">
    <property type="entry name" value="Endo/exonuclease/phosphatase"/>
</dbReference>
<evidence type="ECO:0000259" key="3">
    <source>
        <dbReference type="Pfam" id="PF14529"/>
    </source>
</evidence>
<dbReference type="Proteomes" id="UP000821837">
    <property type="component" value="Chromosome 1"/>
</dbReference>
<proteinExistence type="predicted"/>
<dbReference type="Pfam" id="PF14529">
    <property type="entry name" value="Exo_endo_phos_2"/>
    <property type="match status" value="1"/>
</dbReference>
<feature type="region of interest" description="Disordered" evidence="2">
    <location>
        <begin position="1"/>
        <end position="121"/>
    </location>
</feature>
<protein>
    <recommendedName>
        <fullName evidence="3">Endonuclease/exonuclease/phosphatase domain-containing protein</fullName>
    </recommendedName>
</protein>
<evidence type="ECO:0000256" key="2">
    <source>
        <dbReference type="SAM" id="MobiDB-lite"/>
    </source>
</evidence>
<name>A0A9D4QHG2_RHISA</name>
<dbReference type="SUPFAM" id="SSF56219">
    <property type="entry name" value="DNase I-like"/>
    <property type="match status" value="1"/>
</dbReference>
<reference evidence="4" key="1">
    <citation type="journal article" date="2020" name="Cell">
        <title>Large-Scale Comparative Analyses of Tick Genomes Elucidate Their Genetic Diversity and Vector Capacities.</title>
        <authorList>
            <consortium name="Tick Genome and Microbiome Consortium (TIGMIC)"/>
            <person name="Jia N."/>
            <person name="Wang J."/>
            <person name="Shi W."/>
            <person name="Du L."/>
            <person name="Sun Y."/>
            <person name="Zhan W."/>
            <person name="Jiang J.F."/>
            <person name="Wang Q."/>
            <person name="Zhang B."/>
            <person name="Ji P."/>
            <person name="Bell-Sakyi L."/>
            <person name="Cui X.M."/>
            <person name="Yuan T.T."/>
            <person name="Jiang B.G."/>
            <person name="Yang W.F."/>
            <person name="Lam T.T."/>
            <person name="Chang Q.C."/>
            <person name="Ding S.J."/>
            <person name="Wang X.J."/>
            <person name="Zhu J.G."/>
            <person name="Ruan X.D."/>
            <person name="Zhao L."/>
            <person name="Wei J.T."/>
            <person name="Ye R.Z."/>
            <person name="Que T.C."/>
            <person name="Du C.H."/>
            <person name="Zhou Y.H."/>
            <person name="Cheng J.X."/>
            <person name="Dai P.F."/>
            <person name="Guo W.B."/>
            <person name="Han X.H."/>
            <person name="Huang E.J."/>
            <person name="Li L.F."/>
            <person name="Wei W."/>
            <person name="Gao Y.C."/>
            <person name="Liu J.Z."/>
            <person name="Shao H.Z."/>
            <person name="Wang X."/>
            <person name="Wang C.C."/>
            <person name="Yang T.C."/>
            <person name="Huo Q.B."/>
            <person name="Li W."/>
            <person name="Chen H.Y."/>
            <person name="Chen S.E."/>
            <person name="Zhou L.G."/>
            <person name="Ni X.B."/>
            <person name="Tian J.H."/>
            <person name="Sheng Y."/>
            <person name="Liu T."/>
            <person name="Pan Y.S."/>
            <person name="Xia L.Y."/>
            <person name="Li J."/>
            <person name="Zhao F."/>
            <person name="Cao W.C."/>
        </authorList>
    </citation>
    <scope>NUCLEOTIDE SEQUENCE</scope>
    <source>
        <strain evidence="4">Rsan-2018</strain>
    </source>
</reference>
<sequence length="755" mass="84357">MDALQETPRSPRAQPLVQPDEESGTETAEMDVQVLSPQDSSGEVDSAAVAERQDGQTWTEDGWQTVLRRRQKKSQTKKQKNAAEAADCNTSSSSQPKQGSQEKRGRRPRRRRPLPPLPKEDIKIVLRPHKGLAVKNLLGYELSTAVIDACHRHFDGSSFMLRVHPGSNIIILSTPHEHVAKELREITHLTIRGRAHSFNSYVADPEGVLRGIVHGIPSGTSQAELMANLRVRTQGVKIERARMLGSTKTAIITFTGSTLPRCVYFMGAEAVCYPHKPTKQGIEPTSAQRPTPMYAPRVEPVNPHKNMSAPLSARSVVRTTSQEVTSGSAKTETPFALVQLRPGLVSGITLAIKIQVAGILKSWAPIVSPSAPLTEDPEYQKIVAEHKQLALENEKLRRQIKEERREFQKIISSLETKLEARLNALEANNKLTHATSKALVAHSPERETATVDIPQTFSEQARASQLQMGEQLQYLQNLMRELQSQQQRVASELGEQMLAMFSEYKKQFAVEMQQQRQYVNESVAGMQRAINKRVSVTPARSPLPKDRRITENADVSNTGALVTKSITATLDHYDRTDINHQIIDVLPQKRWRVRTKVLNIYSPPKNRHEDFTVLLNEAARAVGTRDQLVVVGDFNAPSTAWGYVRDSPKGVLLEHITSKLGFNLITLPTAPTRLGNSISRDTYPDLTFTLNIKKATWSNLDENLGSDHYILSTSIASPKLRRVAGDVVMTDWVTFRKRPLPEQMPSDRTTQPLRK</sequence>
<dbReference type="AlphaFoldDB" id="A0A9D4QHG2"/>
<feature type="domain" description="Endonuclease/exonuclease/phosphatase" evidence="3">
    <location>
        <begin position="596"/>
        <end position="710"/>
    </location>
</feature>
<organism evidence="4 5">
    <name type="scientific">Rhipicephalus sanguineus</name>
    <name type="common">Brown dog tick</name>
    <name type="synonym">Ixodes sanguineus</name>
    <dbReference type="NCBI Taxonomy" id="34632"/>
    <lineage>
        <taxon>Eukaryota</taxon>
        <taxon>Metazoa</taxon>
        <taxon>Ecdysozoa</taxon>
        <taxon>Arthropoda</taxon>
        <taxon>Chelicerata</taxon>
        <taxon>Arachnida</taxon>
        <taxon>Acari</taxon>
        <taxon>Parasitiformes</taxon>
        <taxon>Ixodida</taxon>
        <taxon>Ixodoidea</taxon>
        <taxon>Ixodidae</taxon>
        <taxon>Rhipicephalinae</taxon>
        <taxon>Rhipicephalus</taxon>
        <taxon>Rhipicephalus</taxon>
    </lineage>
</organism>
<dbReference type="InterPro" id="IPR036691">
    <property type="entry name" value="Endo/exonu/phosph_ase_sf"/>
</dbReference>
<feature type="coiled-coil region" evidence="1">
    <location>
        <begin position="379"/>
        <end position="417"/>
    </location>
</feature>